<feature type="region of interest" description="Disordered" evidence="10">
    <location>
        <begin position="127"/>
        <end position="185"/>
    </location>
</feature>
<keyword evidence="5 11" id="KW-1133">Transmembrane helix</keyword>
<keyword evidence="7" id="KW-0325">Glycoprotein</keyword>
<feature type="region of interest" description="Disordered" evidence="10">
    <location>
        <begin position="1"/>
        <end position="112"/>
    </location>
</feature>
<feature type="compositionally biased region" description="Low complexity" evidence="10">
    <location>
        <begin position="33"/>
        <end position="43"/>
    </location>
</feature>
<organism evidence="13 14">
    <name type="scientific">Xenopus tropicalis</name>
    <name type="common">Western clawed frog</name>
    <name type="synonym">Silurana tropicalis</name>
    <dbReference type="NCBI Taxonomy" id="8364"/>
    <lineage>
        <taxon>Eukaryota</taxon>
        <taxon>Metazoa</taxon>
        <taxon>Chordata</taxon>
        <taxon>Craniata</taxon>
        <taxon>Vertebrata</taxon>
        <taxon>Euteleostomi</taxon>
        <taxon>Amphibia</taxon>
        <taxon>Batrachia</taxon>
        <taxon>Anura</taxon>
        <taxon>Pipoidea</taxon>
        <taxon>Pipidae</taxon>
        <taxon>Xenopodinae</taxon>
        <taxon>Xenopus</taxon>
        <taxon>Silurana</taxon>
    </lineage>
</organism>
<name>A0A8J1JG50_XENTR</name>
<dbReference type="PANTHER" id="PTHR18843">
    <property type="entry name" value="TORSIN-1A-INTERACTING PROTEIN"/>
    <property type="match status" value="1"/>
</dbReference>
<evidence type="ECO:0000256" key="10">
    <source>
        <dbReference type="SAM" id="MobiDB-lite"/>
    </source>
</evidence>
<protein>
    <submittedName>
        <fullName evidence="14">Torsin-1A-interacting protein 1 isoform X11</fullName>
    </submittedName>
</protein>
<evidence type="ECO:0000256" key="4">
    <source>
        <dbReference type="ARBA" id="ARBA00022692"/>
    </source>
</evidence>
<accession>A0A8J1JG50</accession>
<evidence type="ECO:0000256" key="9">
    <source>
        <dbReference type="ARBA" id="ARBA00037847"/>
    </source>
</evidence>
<evidence type="ECO:0000259" key="12">
    <source>
        <dbReference type="Pfam" id="PF05609"/>
    </source>
</evidence>
<dbReference type="Gene3D" id="3.40.50.12190">
    <property type="match status" value="1"/>
</dbReference>
<keyword evidence="3" id="KW-0597">Phosphoprotein</keyword>
<evidence type="ECO:0000313" key="13">
    <source>
        <dbReference type="Proteomes" id="UP000008143"/>
    </source>
</evidence>
<keyword evidence="6 11" id="KW-0472">Membrane</keyword>
<feature type="domain" description="Torsin-1A-interacting protein 1/2 AAA+ activator" evidence="12">
    <location>
        <begin position="222"/>
        <end position="439"/>
    </location>
</feature>
<feature type="compositionally biased region" description="Acidic residues" evidence="10">
    <location>
        <begin position="95"/>
        <end position="108"/>
    </location>
</feature>
<dbReference type="Proteomes" id="UP000008143">
    <property type="component" value="Chromosome 4"/>
</dbReference>
<gene>
    <name evidence="14 15" type="primary">tor1aip1</name>
</gene>
<dbReference type="Pfam" id="PF05609">
    <property type="entry name" value="LAP1_C"/>
    <property type="match status" value="1"/>
</dbReference>
<evidence type="ECO:0000256" key="1">
    <source>
        <dbReference type="ARBA" id="ARBA00004259"/>
    </source>
</evidence>
<dbReference type="InterPro" id="IPR046753">
    <property type="entry name" value="TOIP1/2_C"/>
</dbReference>
<dbReference type="GeneID" id="100216160"/>
<keyword evidence="4 11" id="KW-0812">Transmembrane</keyword>
<evidence type="ECO:0000256" key="6">
    <source>
        <dbReference type="ARBA" id="ARBA00023136"/>
    </source>
</evidence>
<evidence type="ECO:0000256" key="8">
    <source>
        <dbReference type="ARBA" id="ARBA00023242"/>
    </source>
</evidence>
<dbReference type="AGR" id="Xenbase:XB-GENE-954586"/>
<dbReference type="PANTHER" id="PTHR18843:SF8">
    <property type="entry name" value="TORSIN-1A-INTERACTING PROTEIN 1 ISOFORM X1"/>
    <property type="match status" value="1"/>
</dbReference>
<evidence type="ECO:0000256" key="2">
    <source>
        <dbReference type="ARBA" id="ARBA00007860"/>
    </source>
</evidence>
<dbReference type="Xenbase" id="XB-GENE-954586">
    <property type="gene designation" value="tor1aip1"/>
</dbReference>
<evidence type="ECO:0000313" key="15">
    <source>
        <dbReference type="Xenbase" id="XB-GENE-954586"/>
    </source>
</evidence>
<evidence type="ECO:0000256" key="7">
    <source>
        <dbReference type="ARBA" id="ARBA00023180"/>
    </source>
</evidence>
<evidence type="ECO:0000313" key="14">
    <source>
        <dbReference type="RefSeq" id="XP_031756852.1"/>
    </source>
</evidence>
<dbReference type="InterPro" id="IPR008662">
    <property type="entry name" value="TOIP1/2"/>
</dbReference>
<dbReference type="InterPro" id="IPR038599">
    <property type="entry name" value="LAP1C-like_C_sf"/>
</dbReference>
<reference evidence="14" key="1">
    <citation type="submission" date="2025-08" db="UniProtKB">
        <authorList>
            <consortium name="RefSeq"/>
        </authorList>
    </citation>
    <scope>IDENTIFICATION</scope>
    <source>
        <strain evidence="14">Nigerian</strain>
        <tissue evidence="14">Liver and blood</tissue>
    </source>
</reference>
<evidence type="ECO:0000256" key="5">
    <source>
        <dbReference type="ARBA" id="ARBA00022989"/>
    </source>
</evidence>
<feature type="transmembrane region" description="Helical" evidence="11">
    <location>
        <begin position="188"/>
        <end position="210"/>
    </location>
</feature>
<evidence type="ECO:0000256" key="3">
    <source>
        <dbReference type="ARBA" id="ARBA00022553"/>
    </source>
</evidence>
<dbReference type="GO" id="GO:0005635">
    <property type="term" value="C:nuclear envelope"/>
    <property type="evidence" value="ECO:0007669"/>
    <property type="project" value="UniProtKB-SubCell"/>
</dbReference>
<dbReference type="RefSeq" id="XP_031756852.1">
    <property type="nucleotide sequence ID" value="XM_031900992.1"/>
</dbReference>
<proteinExistence type="inferred from homology"/>
<dbReference type="GO" id="GO:0001671">
    <property type="term" value="F:ATPase activator activity"/>
    <property type="evidence" value="ECO:0007669"/>
    <property type="project" value="InterPro"/>
</dbReference>
<keyword evidence="13" id="KW-1185">Reference proteome</keyword>
<keyword evidence="8" id="KW-0539">Nucleus</keyword>
<comment type="similarity">
    <text evidence="2">Belongs to the TOR1AIP family.</text>
</comment>
<dbReference type="CTD" id="26092"/>
<feature type="compositionally biased region" description="Basic and acidic residues" evidence="10">
    <location>
        <begin position="163"/>
        <end position="182"/>
    </location>
</feature>
<dbReference type="AlphaFoldDB" id="A0A8J1JG50"/>
<evidence type="ECO:0000256" key="11">
    <source>
        <dbReference type="SAM" id="Phobius"/>
    </source>
</evidence>
<comment type="subcellular location">
    <subcellularLocation>
        <location evidence="9">Endomembrane system</location>
        <topology evidence="9">Single-pass membrane protein</topology>
    </subcellularLocation>
    <subcellularLocation>
        <location evidence="1">Nucleus envelope</location>
    </subcellularLocation>
</comment>
<sequence length="449" mass="50161">MSVHGGKTTNTDAYVSRNDEEEAPFLADMKLTRNSIRSSNRASIDQKAPDIAADENKVRKKTVKTRNQINLDNLPSDERKKPVTRSQTTQKDLSSDDDGDDDDDEDDDDKLKQRYLISGSSRILRSDVKKAGMGNQTNKKNLFSDDDDDLIGKRKNSPSSKTSNRDHKKAEKRNQTDKKDLSSDDTSWFSSVIKNIFLIVTLAVAVFLAAQYSQYGASRSRNNSNVLQQFQNHFNALKSSYASQSEDLWKRSRRSLELHLNKSEANTQPAIILLTAARDGKNILQCLSNQLARVYSASRNNSYMVISGANKTFHNSESAKLAIDNILTAGFQDTSSAAVLHQIESLHPGALLILYKYCDHENAAFKNVALVLTVLLEDSELEPQLSLTEIEEKVRDFINEKMVSSKNAESHSEMDVDKLSGVWSRISHTVLPVYPEDNFADCGGTEQGL</sequence>